<comment type="similarity">
    <text evidence="2">Belongs to the peptidase M35 family.</text>
</comment>
<feature type="chain" id="PRO_5016900795" description="Lysine-specific metallo-endopeptidase domain-containing protein" evidence="8">
    <location>
        <begin position="18"/>
        <end position="203"/>
    </location>
</feature>
<dbReference type="Pfam" id="PF14521">
    <property type="entry name" value="Aspzincin_M35"/>
    <property type="match status" value="1"/>
</dbReference>
<dbReference type="PANTHER" id="PTHR37016">
    <property type="match status" value="1"/>
</dbReference>
<evidence type="ECO:0000313" key="11">
    <source>
        <dbReference type="Proteomes" id="UP000076154"/>
    </source>
</evidence>
<evidence type="ECO:0000256" key="5">
    <source>
        <dbReference type="ARBA" id="ARBA00022801"/>
    </source>
</evidence>
<protein>
    <recommendedName>
        <fullName evidence="9">Lysine-specific metallo-endopeptidase domain-containing protein</fullName>
    </recommendedName>
</protein>
<dbReference type="GO" id="GO:0046872">
    <property type="term" value="F:metal ion binding"/>
    <property type="evidence" value="ECO:0007669"/>
    <property type="project" value="UniProtKB-KW"/>
</dbReference>
<dbReference type="SUPFAM" id="SSF55486">
    <property type="entry name" value="Metalloproteases ('zincins'), catalytic domain"/>
    <property type="match status" value="1"/>
</dbReference>
<dbReference type="InterPro" id="IPR024079">
    <property type="entry name" value="MetalloPept_cat_dom_sf"/>
</dbReference>
<dbReference type="Gene3D" id="3.40.390.10">
    <property type="entry name" value="Collagenase (Catalytic Domain)"/>
    <property type="match status" value="1"/>
</dbReference>
<keyword evidence="7" id="KW-0482">Metalloprotease</keyword>
<keyword evidence="5" id="KW-0378">Hydrolase</keyword>
<dbReference type="InterPro" id="IPR029463">
    <property type="entry name" value="Lys_MEP"/>
</dbReference>
<comment type="caution">
    <text evidence="10">The sequence shown here is derived from an EMBL/GenBank/DDBJ whole genome shotgun (WGS) entry which is preliminary data.</text>
</comment>
<evidence type="ECO:0000256" key="7">
    <source>
        <dbReference type="ARBA" id="ARBA00023049"/>
    </source>
</evidence>
<dbReference type="EMBL" id="LUEZ02000079">
    <property type="protein sequence ID" value="RDB19561.1"/>
    <property type="molecule type" value="Genomic_DNA"/>
</dbReference>
<dbReference type="Proteomes" id="UP000076154">
    <property type="component" value="Unassembled WGS sequence"/>
</dbReference>
<accession>A0A369JBS9</accession>
<evidence type="ECO:0000256" key="8">
    <source>
        <dbReference type="SAM" id="SignalP"/>
    </source>
</evidence>
<evidence type="ECO:0000256" key="2">
    <source>
        <dbReference type="ARBA" id="ARBA00010279"/>
    </source>
</evidence>
<dbReference type="PANTHER" id="PTHR37016:SF3">
    <property type="entry name" value="NEUTRAL PROTEASE 2-RELATED"/>
    <property type="match status" value="1"/>
</dbReference>
<evidence type="ECO:0000256" key="3">
    <source>
        <dbReference type="ARBA" id="ARBA00022670"/>
    </source>
</evidence>
<proteinExistence type="inferred from homology"/>
<comment type="cofactor">
    <cofactor evidence="1">
        <name>Zn(2+)</name>
        <dbReference type="ChEBI" id="CHEBI:29105"/>
    </cofactor>
</comment>
<evidence type="ECO:0000256" key="6">
    <source>
        <dbReference type="ARBA" id="ARBA00022833"/>
    </source>
</evidence>
<evidence type="ECO:0000256" key="4">
    <source>
        <dbReference type="ARBA" id="ARBA00022723"/>
    </source>
</evidence>
<name>A0A369JBS9_HYPMA</name>
<evidence type="ECO:0000259" key="9">
    <source>
        <dbReference type="Pfam" id="PF14521"/>
    </source>
</evidence>
<reference evidence="10" key="1">
    <citation type="submission" date="2018-04" db="EMBL/GenBank/DDBJ databases">
        <title>Whole genome sequencing of Hypsizygus marmoreus.</title>
        <authorList>
            <person name="Choi I.-G."/>
            <person name="Min B."/>
            <person name="Kim J.-G."/>
            <person name="Kim S."/>
            <person name="Oh Y.-L."/>
            <person name="Kong W.-S."/>
            <person name="Park H."/>
            <person name="Jeong J."/>
            <person name="Song E.-S."/>
        </authorList>
    </citation>
    <scope>NUCLEOTIDE SEQUENCE [LARGE SCALE GENOMIC DNA]</scope>
    <source>
        <strain evidence="10">51987-8</strain>
    </source>
</reference>
<keyword evidence="6" id="KW-0862">Zinc</keyword>
<feature type="signal peptide" evidence="8">
    <location>
        <begin position="1"/>
        <end position="17"/>
    </location>
</feature>
<dbReference type="InterPro" id="IPR050414">
    <property type="entry name" value="Fungal_M35_metalloproteases"/>
</dbReference>
<organism evidence="10 11">
    <name type="scientific">Hypsizygus marmoreus</name>
    <name type="common">White beech mushroom</name>
    <name type="synonym">Agaricus marmoreus</name>
    <dbReference type="NCBI Taxonomy" id="39966"/>
    <lineage>
        <taxon>Eukaryota</taxon>
        <taxon>Fungi</taxon>
        <taxon>Dikarya</taxon>
        <taxon>Basidiomycota</taxon>
        <taxon>Agaricomycotina</taxon>
        <taxon>Agaricomycetes</taxon>
        <taxon>Agaricomycetidae</taxon>
        <taxon>Agaricales</taxon>
        <taxon>Tricholomatineae</taxon>
        <taxon>Lyophyllaceae</taxon>
        <taxon>Hypsizygus</taxon>
    </lineage>
</organism>
<evidence type="ECO:0000313" key="10">
    <source>
        <dbReference type="EMBL" id="RDB19561.1"/>
    </source>
</evidence>
<dbReference type="AlphaFoldDB" id="A0A369JBS9"/>
<dbReference type="GO" id="GO:0004222">
    <property type="term" value="F:metalloendopeptidase activity"/>
    <property type="evidence" value="ECO:0007669"/>
    <property type="project" value="InterPro"/>
</dbReference>
<keyword evidence="4" id="KW-0479">Metal-binding</keyword>
<keyword evidence="8" id="KW-0732">Signal</keyword>
<dbReference type="InParanoid" id="A0A369JBS9"/>
<feature type="domain" description="Lysine-specific metallo-endopeptidase" evidence="9">
    <location>
        <begin position="79"/>
        <end position="194"/>
    </location>
</feature>
<dbReference type="OrthoDB" id="412874at2759"/>
<gene>
    <name evidence="10" type="ORF">Hypma_013383</name>
</gene>
<dbReference type="GO" id="GO:0006508">
    <property type="term" value="P:proteolysis"/>
    <property type="evidence" value="ECO:0007669"/>
    <property type="project" value="UniProtKB-KW"/>
</dbReference>
<keyword evidence="11" id="KW-1185">Reference proteome</keyword>
<sequence>MFSFALVTLALSAFASAFPASVSIVDGLSRRSIVDCANPTQNAVITQAFSDAHQLATLASAYITLYGASNPLFIAYWKTNSAASIKGYYDAILNETGTNKLYCHARSPDSCPGNNAYTVQPSGNIYFCPPFYNLANQSDLCNSGSLPATRSGTMLHELGHAVNHRADISGSCSGSQSLSAADAIENTTSFSCFARQVYRNTQC</sequence>
<keyword evidence="3" id="KW-0645">Protease</keyword>
<evidence type="ECO:0000256" key="1">
    <source>
        <dbReference type="ARBA" id="ARBA00001947"/>
    </source>
</evidence>